<comment type="caution">
    <text evidence="1">The sequence shown here is derived from an EMBL/GenBank/DDBJ whole genome shotgun (WGS) entry which is preliminary data.</text>
</comment>
<sequence length="122" mass="13782">MDNALEQRLKDIQPLLQELWPALARSLTQAELPALEVLGTAPSHIELRKDVYDQTHALFMEWRSALESYLGHLIVHANGRCYAEFDVLCAHPTKPKWVVEAVTAWGQQGAVKTELRLLPALE</sequence>
<reference evidence="1 2" key="1">
    <citation type="submission" date="2019-07" db="EMBL/GenBank/DDBJ databases">
        <title>Genomic Encyclopedia of Type Strains, Phase I: the one thousand microbial genomes (KMG-I) project.</title>
        <authorList>
            <person name="Kyrpides N."/>
        </authorList>
    </citation>
    <scope>NUCLEOTIDE SEQUENCE [LARGE SCALE GENOMIC DNA]</scope>
    <source>
        <strain evidence="1 2">DSM 375</strain>
    </source>
</reference>
<dbReference type="AlphaFoldDB" id="A0A562J2S3"/>
<dbReference type="EMBL" id="VLKG01000001">
    <property type="protein sequence ID" value="TWH77447.1"/>
    <property type="molecule type" value="Genomic_DNA"/>
</dbReference>
<name>A0A562J2S3_9GAMM</name>
<dbReference type="RefSeq" id="WP_144570112.1">
    <property type="nucleotide sequence ID" value="NZ_VLKG01000001.1"/>
</dbReference>
<keyword evidence="2" id="KW-1185">Reference proteome</keyword>
<accession>A0A562J2S3</accession>
<organism evidence="1 2">
    <name type="scientific">Azomonas agilis</name>
    <dbReference type="NCBI Taxonomy" id="116849"/>
    <lineage>
        <taxon>Bacteria</taxon>
        <taxon>Pseudomonadati</taxon>
        <taxon>Pseudomonadota</taxon>
        <taxon>Gammaproteobacteria</taxon>
        <taxon>Pseudomonadales</taxon>
        <taxon>Pseudomonadaceae</taxon>
        <taxon>Azomonas</taxon>
    </lineage>
</organism>
<proteinExistence type="predicted"/>
<gene>
    <name evidence="1" type="ORF">LX59_00364</name>
</gene>
<evidence type="ECO:0000313" key="1">
    <source>
        <dbReference type="EMBL" id="TWH77447.1"/>
    </source>
</evidence>
<dbReference type="Proteomes" id="UP000319627">
    <property type="component" value="Unassembled WGS sequence"/>
</dbReference>
<dbReference type="OrthoDB" id="6088711at2"/>
<protein>
    <submittedName>
        <fullName evidence="1">Uncharacterized protein</fullName>
    </submittedName>
</protein>
<evidence type="ECO:0000313" key="2">
    <source>
        <dbReference type="Proteomes" id="UP000319627"/>
    </source>
</evidence>